<accession>A0AC60NW63</accession>
<name>A0AC60NW63_IXOPE</name>
<proteinExistence type="predicted"/>
<reference evidence="1 2" key="1">
    <citation type="journal article" date="2020" name="Cell">
        <title>Large-Scale Comparative Analyses of Tick Genomes Elucidate Their Genetic Diversity and Vector Capacities.</title>
        <authorList>
            <consortium name="Tick Genome and Microbiome Consortium (TIGMIC)"/>
            <person name="Jia N."/>
            <person name="Wang J."/>
            <person name="Shi W."/>
            <person name="Du L."/>
            <person name="Sun Y."/>
            <person name="Zhan W."/>
            <person name="Jiang J.F."/>
            <person name="Wang Q."/>
            <person name="Zhang B."/>
            <person name="Ji P."/>
            <person name="Bell-Sakyi L."/>
            <person name="Cui X.M."/>
            <person name="Yuan T.T."/>
            <person name="Jiang B.G."/>
            <person name="Yang W.F."/>
            <person name="Lam T.T."/>
            <person name="Chang Q.C."/>
            <person name="Ding S.J."/>
            <person name="Wang X.J."/>
            <person name="Zhu J.G."/>
            <person name="Ruan X.D."/>
            <person name="Zhao L."/>
            <person name="Wei J.T."/>
            <person name="Ye R.Z."/>
            <person name="Que T.C."/>
            <person name="Du C.H."/>
            <person name="Zhou Y.H."/>
            <person name="Cheng J.X."/>
            <person name="Dai P.F."/>
            <person name="Guo W.B."/>
            <person name="Han X.H."/>
            <person name="Huang E.J."/>
            <person name="Li L.F."/>
            <person name="Wei W."/>
            <person name="Gao Y.C."/>
            <person name="Liu J.Z."/>
            <person name="Shao H.Z."/>
            <person name="Wang X."/>
            <person name="Wang C.C."/>
            <person name="Yang T.C."/>
            <person name="Huo Q.B."/>
            <person name="Li W."/>
            <person name="Chen H.Y."/>
            <person name="Chen S.E."/>
            <person name="Zhou L.G."/>
            <person name="Ni X.B."/>
            <person name="Tian J.H."/>
            <person name="Sheng Y."/>
            <person name="Liu T."/>
            <person name="Pan Y.S."/>
            <person name="Xia L.Y."/>
            <person name="Li J."/>
            <person name="Zhao F."/>
            <person name="Cao W.C."/>
        </authorList>
    </citation>
    <scope>NUCLEOTIDE SEQUENCE [LARGE SCALE GENOMIC DNA]</scope>
    <source>
        <strain evidence="1">Iper-2018</strain>
    </source>
</reference>
<sequence length="142" mass="15969">ISAGPSSAPYSPRNDGTLSGILRALYNDPFKWQVVKSWSMFAFGVYLAREFAGADLLAAPPPMTCIVRYLWVHKMCPVCDVQVHKTRPLLNIRSDQTLQDIVYKLVPGLFKSKFINAIFSPNLVSLYLASRSGKHVRLDFFC</sequence>
<feature type="non-terminal residue" evidence="1">
    <location>
        <position position="142"/>
    </location>
</feature>
<evidence type="ECO:0000313" key="1">
    <source>
        <dbReference type="EMBL" id="KAG0411333.1"/>
    </source>
</evidence>
<comment type="caution">
    <text evidence="1">The sequence shown here is derived from an EMBL/GenBank/DDBJ whole genome shotgun (WGS) entry which is preliminary data.</text>
</comment>
<evidence type="ECO:0000313" key="2">
    <source>
        <dbReference type="Proteomes" id="UP000805193"/>
    </source>
</evidence>
<dbReference type="EMBL" id="JABSTQ010011439">
    <property type="protein sequence ID" value="KAG0411333.1"/>
    <property type="molecule type" value="Genomic_DNA"/>
</dbReference>
<gene>
    <name evidence="1" type="ORF">HPB47_011543</name>
</gene>
<keyword evidence="2" id="KW-1185">Reference proteome</keyword>
<protein>
    <submittedName>
        <fullName evidence="1">Uncharacterized protein</fullName>
    </submittedName>
</protein>
<dbReference type="Proteomes" id="UP000805193">
    <property type="component" value="Unassembled WGS sequence"/>
</dbReference>
<organism evidence="1 2">
    <name type="scientific">Ixodes persulcatus</name>
    <name type="common">Taiga tick</name>
    <dbReference type="NCBI Taxonomy" id="34615"/>
    <lineage>
        <taxon>Eukaryota</taxon>
        <taxon>Metazoa</taxon>
        <taxon>Ecdysozoa</taxon>
        <taxon>Arthropoda</taxon>
        <taxon>Chelicerata</taxon>
        <taxon>Arachnida</taxon>
        <taxon>Acari</taxon>
        <taxon>Parasitiformes</taxon>
        <taxon>Ixodida</taxon>
        <taxon>Ixodoidea</taxon>
        <taxon>Ixodidae</taxon>
        <taxon>Ixodinae</taxon>
        <taxon>Ixodes</taxon>
    </lineage>
</organism>
<feature type="non-terminal residue" evidence="1">
    <location>
        <position position="1"/>
    </location>
</feature>